<keyword evidence="10" id="KW-1185">Reference proteome</keyword>
<comment type="catalytic activity">
    <reaction evidence="5">
        <text>Couples ATP hydrolysis with the unwinding of duplex DNA by translocating in the 3'-5' direction.</text>
        <dbReference type="EC" id="5.6.2.4"/>
    </reaction>
</comment>
<dbReference type="GO" id="GO:0000724">
    <property type="term" value="P:double-strand break repair via homologous recombination"/>
    <property type="evidence" value="ECO:0007669"/>
    <property type="project" value="TreeGrafter"/>
</dbReference>
<comment type="caution">
    <text evidence="9">The sequence shown here is derived from an EMBL/GenBank/DDBJ whole genome shotgun (WGS) entry which is preliminary data.</text>
</comment>
<feature type="compositionally biased region" description="Acidic residues" evidence="7">
    <location>
        <begin position="482"/>
        <end position="495"/>
    </location>
</feature>
<evidence type="ECO:0000313" key="9">
    <source>
        <dbReference type="EMBL" id="KAJ7082455.1"/>
    </source>
</evidence>
<dbReference type="InterPro" id="IPR027417">
    <property type="entry name" value="P-loop_NTPase"/>
</dbReference>
<evidence type="ECO:0000256" key="4">
    <source>
        <dbReference type="ARBA" id="ARBA00023242"/>
    </source>
</evidence>
<organism evidence="9 10">
    <name type="scientific">Mycena belliarum</name>
    <dbReference type="NCBI Taxonomy" id="1033014"/>
    <lineage>
        <taxon>Eukaryota</taxon>
        <taxon>Fungi</taxon>
        <taxon>Dikarya</taxon>
        <taxon>Basidiomycota</taxon>
        <taxon>Agaricomycotina</taxon>
        <taxon>Agaricomycetes</taxon>
        <taxon>Agaricomycetidae</taxon>
        <taxon>Agaricales</taxon>
        <taxon>Marasmiineae</taxon>
        <taxon>Mycenaceae</taxon>
        <taxon>Mycena</taxon>
    </lineage>
</organism>
<sequence length="1875" mass="206811">MHNPDADVKCPECGLACPVSLSEHRRAFHDLETTLPFKDSTPVLIRRAADGAFHCPRCARAEACSKEIEWHALNCPGPPDAPMPPPPPSPPVPHDAPPAAVFPDYDVPPAAPPAPPATDDVEMPAHPHPAPPLAYAQAPLLHPGPDTVTTHDTYLLSNHSLVVDLRHRLLICLACHTSLPPLSAHNHLSVNHATFTKPPPGMVPSLTEQYGLLDPATLAHPVDRPAPVFGLELSPAPYFDCGSCGHAYSDARAVASHLCSRCLAPPRPNATGYAQRFTRGPRNSWFLVDLEQRAPPPEVDFAQLIGRLDLGIPDYTELRVSPTLSDSKKDTFIARESWDKIMAKIPPQDARELTRLSTSDDPFHVLGPAVVDYVARLQPQLRQYATYGQQRELADYGVQSLCLETFNTIRPESCTRYGRTLWALVFNLLRQVDTDSGYTPFHLYPVTPEQRRSLLALLARFRSQDKCNLVAEDYTETQRELDEGDDLELFDEDDRPYDAPPDSMDEDLPSSPLHDAIQSVVLSLFRHEQTGPTTDKFFSPVLLYLVLSSIKPDGALALATSITQHIAHLTYCGRGAIMLEIEHLLSAHPDWSFHTAHDTLKKYHSNGFVTPLVAMFQTFSLLKIVAQTEISPCDGHWADADGQVVDWKGVLVGREKLSRPYDALLLDISNILHRDIFFGRPTPPHLSADFFRNKDLADPAMNRATGFCALDHPPNHLRELAHDYLRWILSDPDLRARFSYYADGQIHWRPLPVKDLMDACDLLGLKIALAHQWAAPCLSRGTELANMSLRNTAGSTTRNFQIILNTVALISIVDKTTHKRLNYRHIPSASPTLLARIHLQLLVFLRPAQVFFARQFFGIDAAHRFHTALWPRVSGTLTGDMLSKHLGQLTHRHLGVSLRVTALRKFIGFWLKRHVSPLLQTSHAVIDKMASHSEQTAAQHYDQDSGVPAAVSANDVHHMLLVCRDWQRFIGVDRSEPLALSLQGDRIDERGTAAAAYRALDAHYGTPFPATPSSQPNTVDILPALAPRDIRMLFDSLGNTLATHVAASIKEEMIVQQAILHPTLPPIHAFHELRDVSNVEVSPCRRFQLREVTKRDDSDFVCVPQAIFFEKLATNTSNLLAILRCGLGKTWLTLAALPVLAPGKQLVWLIPTSGLQADTVLTARQANLTIDRWAPDGAFNTEADVVWAPIEIIAKDDFQLWVRQRVNAERIWNGPAPLLPLLFGLSGITTWDILRMPTPRSNIALRTQRYQTHAEARTALIAEVHTALDTLAGEDRIMIFCRKRDMATDIAEVFDTDAYLAPGQSDPAQAQLNAALLPAWRLGLNLRQCPCRVVVSTSILGTGLNYAHVRFVFMLERPNTLFDYQQQVERSGRDNKPATSSLHSSDQDSLRIPNSVQDVHLGIPELELLATSSDACLRSIPSLYFDGIHTTCMTTTRTAPEPTEFCSHCKRLATQTPPSRPVPVSTVDTRLVIGRQDPIQRLIPLDVVRPQQNASAPSASHGHFARAAPPPAPRRRAGPVPPPPHLPVPSSSHAPVFPPDPPLPSAARPRHAAPSTVARAAPPPRRPPIPVAPAAPVAANARSRSASPPRTHAATSRPPPPSRWRPPPRAAPLLPNQPAFPPQPPGALQAHATGPRRPPPARAPQETELDALSASSIAVASRPPARYIDASRRPALTHNDLLVQHGASFLPRIVAQGNVWATRRDVLARVWSPALQTIRAKCPYCWALGQLHDEHAGQCPLPIAPGAPGVWGEWGKMDGICWTCRVPHRKDGWHADISPQECPDGKLLLPAAYAYLAHPPADLPHSLATFLPRSLVSDAAFDWRAFAAWAHTPVPDNGPMLRLHVLFLWLLVSRRALPLPPELRSLLPLSSLSSL</sequence>
<dbReference type="GO" id="GO:0005737">
    <property type="term" value="C:cytoplasm"/>
    <property type="evidence" value="ECO:0007669"/>
    <property type="project" value="TreeGrafter"/>
</dbReference>
<feature type="compositionally biased region" description="Pro residues" evidence="7">
    <location>
        <begin position="1561"/>
        <end position="1573"/>
    </location>
</feature>
<evidence type="ECO:0000256" key="3">
    <source>
        <dbReference type="ARBA" id="ARBA00023235"/>
    </source>
</evidence>
<evidence type="ECO:0000256" key="2">
    <source>
        <dbReference type="ARBA" id="ARBA00023125"/>
    </source>
</evidence>
<feature type="region of interest" description="Disordered" evidence="7">
    <location>
        <begin position="1367"/>
        <end position="1389"/>
    </location>
</feature>
<feature type="region of interest" description="Disordered" evidence="7">
    <location>
        <begin position="1492"/>
        <end position="1649"/>
    </location>
</feature>
<keyword evidence="2" id="KW-0238">DNA-binding</keyword>
<comment type="similarity">
    <text evidence="1">Belongs to the helicase family. RecQ subfamily.</text>
</comment>
<dbReference type="SUPFAM" id="SSF52540">
    <property type="entry name" value="P-loop containing nucleoside triphosphate hydrolases"/>
    <property type="match status" value="1"/>
</dbReference>
<feature type="domain" description="Helicase C-terminal" evidence="8">
    <location>
        <begin position="1263"/>
        <end position="1414"/>
    </location>
</feature>
<proteinExistence type="inferred from homology"/>
<gene>
    <name evidence="9" type="ORF">B0H15DRAFT_952539</name>
</gene>
<dbReference type="PROSITE" id="PS51194">
    <property type="entry name" value="HELICASE_CTER"/>
    <property type="match status" value="1"/>
</dbReference>
<dbReference type="PANTHER" id="PTHR13710">
    <property type="entry name" value="DNA HELICASE RECQ FAMILY MEMBER"/>
    <property type="match status" value="1"/>
</dbReference>
<evidence type="ECO:0000256" key="7">
    <source>
        <dbReference type="SAM" id="MobiDB-lite"/>
    </source>
</evidence>
<protein>
    <recommendedName>
        <fullName evidence="6">DNA 3'-5' helicase</fullName>
        <ecNumber evidence="6">5.6.2.4</ecNumber>
    </recommendedName>
</protein>
<evidence type="ECO:0000256" key="1">
    <source>
        <dbReference type="ARBA" id="ARBA00005446"/>
    </source>
</evidence>
<dbReference type="PANTHER" id="PTHR13710:SF153">
    <property type="entry name" value="RECQ-LIKE DNA HELICASE BLM"/>
    <property type="match status" value="1"/>
</dbReference>
<dbReference type="GO" id="GO:0005694">
    <property type="term" value="C:chromosome"/>
    <property type="evidence" value="ECO:0007669"/>
    <property type="project" value="TreeGrafter"/>
</dbReference>
<evidence type="ECO:0000256" key="6">
    <source>
        <dbReference type="ARBA" id="ARBA00034808"/>
    </source>
</evidence>
<feature type="compositionally biased region" description="Low complexity" evidence="7">
    <location>
        <begin position="1574"/>
        <end position="1596"/>
    </location>
</feature>
<dbReference type="Proteomes" id="UP001222325">
    <property type="component" value="Unassembled WGS sequence"/>
</dbReference>
<dbReference type="EC" id="5.6.2.4" evidence="6"/>
<dbReference type="GO" id="GO:0005634">
    <property type="term" value="C:nucleus"/>
    <property type="evidence" value="ECO:0007669"/>
    <property type="project" value="TreeGrafter"/>
</dbReference>
<keyword evidence="3" id="KW-0413">Isomerase</keyword>
<evidence type="ECO:0000313" key="10">
    <source>
        <dbReference type="Proteomes" id="UP001222325"/>
    </source>
</evidence>
<feature type="compositionally biased region" description="Pro residues" evidence="7">
    <location>
        <begin position="1597"/>
        <end position="1610"/>
    </location>
</feature>
<dbReference type="InterPro" id="IPR001650">
    <property type="entry name" value="Helicase_C-like"/>
</dbReference>
<dbReference type="Pfam" id="PF00271">
    <property type="entry name" value="Helicase_C"/>
    <property type="match status" value="1"/>
</dbReference>
<keyword evidence="4" id="KW-0539">Nucleus</keyword>
<feature type="region of interest" description="Disordered" evidence="7">
    <location>
        <begin position="475"/>
        <end position="509"/>
    </location>
</feature>
<evidence type="ECO:0000256" key="5">
    <source>
        <dbReference type="ARBA" id="ARBA00034617"/>
    </source>
</evidence>
<name>A0AAD6XNP3_9AGAR</name>
<reference evidence="9" key="1">
    <citation type="submission" date="2023-03" db="EMBL/GenBank/DDBJ databases">
        <title>Massive genome expansion in bonnet fungi (Mycena s.s.) driven by repeated elements and novel gene families across ecological guilds.</title>
        <authorList>
            <consortium name="Lawrence Berkeley National Laboratory"/>
            <person name="Harder C.B."/>
            <person name="Miyauchi S."/>
            <person name="Viragh M."/>
            <person name="Kuo A."/>
            <person name="Thoen E."/>
            <person name="Andreopoulos B."/>
            <person name="Lu D."/>
            <person name="Skrede I."/>
            <person name="Drula E."/>
            <person name="Henrissat B."/>
            <person name="Morin E."/>
            <person name="Kohler A."/>
            <person name="Barry K."/>
            <person name="LaButti K."/>
            <person name="Morin E."/>
            <person name="Salamov A."/>
            <person name="Lipzen A."/>
            <person name="Mereny Z."/>
            <person name="Hegedus B."/>
            <person name="Baldrian P."/>
            <person name="Stursova M."/>
            <person name="Weitz H."/>
            <person name="Taylor A."/>
            <person name="Grigoriev I.V."/>
            <person name="Nagy L.G."/>
            <person name="Martin F."/>
            <person name="Kauserud H."/>
        </authorList>
    </citation>
    <scope>NUCLEOTIDE SEQUENCE</scope>
    <source>
        <strain evidence="9">CBHHK173m</strain>
    </source>
</reference>
<evidence type="ECO:0000259" key="8">
    <source>
        <dbReference type="PROSITE" id="PS51194"/>
    </source>
</evidence>
<dbReference type="EMBL" id="JARJCN010000045">
    <property type="protein sequence ID" value="KAJ7082455.1"/>
    <property type="molecule type" value="Genomic_DNA"/>
</dbReference>
<dbReference type="GO" id="GO:0009378">
    <property type="term" value="F:four-way junction helicase activity"/>
    <property type="evidence" value="ECO:0007669"/>
    <property type="project" value="TreeGrafter"/>
</dbReference>
<dbReference type="Gene3D" id="3.40.50.300">
    <property type="entry name" value="P-loop containing nucleotide triphosphate hydrolases"/>
    <property type="match status" value="1"/>
</dbReference>
<dbReference type="SMART" id="SM00490">
    <property type="entry name" value="HELICc"/>
    <property type="match status" value="1"/>
</dbReference>
<dbReference type="GO" id="GO:0003677">
    <property type="term" value="F:DNA binding"/>
    <property type="evidence" value="ECO:0007669"/>
    <property type="project" value="UniProtKB-KW"/>
</dbReference>
<dbReference type="GO" id="GO:0043138">
    <property type="term" value="F:3'-5' DNA helicase activity"/>
    <property type="evidence" value="ECO:0007669"/>
    <property type="project" value="UniProtKB-EC"/>
</dbReference>
<accession>A0AAD6XNP3</accession>